<protein>
    <submittedName>
        <fullName evidence="8">S1/P1 Nuclease</fullName>
    </submittedName>
</protein>
<feature type="signal peptide" evidence="7">
    <location>
        <begin position="1"/>
        <end position="19"/>
    </location>
</feature>
<keyword evidence="1" id="KW-0540">Nuclease</keyword>
<name>A0ABR5DER7_9FLAO</name>
<feature type="chain" id="PRO_5045877709" evidence="7">
    <location>
        <begin position="20"/>
        <end position="258"/>
    </location>
</feature>
<dbReference type="Pfam" id="PF02265">
    <property type="entry name" value="S1-P1_nuclease"/>
    <property type="match status" value="1"/>
</dbReference>
<comment type="caution">
    <text evidence="8">The sequence shown here is derived from an EMBL/GenBank/DDBJ whole genome shotgun (WGS) entry which is preliminary data.</text>
</comment>
<evidence type="ECO:0000256" key="3">
    <source>
        <dbReference type="ARBA" id="ARBA00022759"/>
    </source>
</evidence>
<keyword evidence="4" id="KW-0378">Hydrolase</keyword>
<keyword evidence="7" id="KW-0732">Signal</keyword>
<gene>
    <name evidence="8" type="ORF">MB09_15335</name>
</gene>
<reference evidence="8 9" key="1">
    <citation type="submission" date="2014-10" db="EMBL/GenBank/DDBJ databases">
        <title>Genome sequencing of Vitellibacter vladivostokensis KMM 3516.</title>
        <authorList>
            <person name="Thevarajoo S."/>
            <person name="Selvaratnam C."/>
            <person name="Goh K.M."/>
            <person name="Chong C.S."/>
        </authorList>
    </citation>
    <scope>NUCLEOTIDE SEQUENCE [LARGE SCALE GENOMIC DNA]</scope>
    <source>
        <strain evidence="8 9">KMM 3516</strain>
    </source>
</reference>
<evidence type="ECO:0000256" key="6">
    <source>
        <dbReference type="ARBA" id="ARBA00023180"/>
    </source>
</evidence>
<dbReference type="PANTHER" id="PTHR33146">
    <property type="entry name" value="ENDONUCLEASE 4"/>
    <property type="match status" value="1"/>
</dbReference>
<dbReference type="InterPro" id="IPR008947">
    <property type="entry name" value="PLipase_C/P1_nuclease_dom_sf"/>
</dbReference>
<organism evidence="8 9">
    <name type="scientific">Aequorivita vladivostokensis</name>
    <dbReference type="NCBI Taxonomy" id="171194"/>
    <lineage>
        <taxon>Bacteria</taxon>
        <taxon>Pseudomonadati</taxon>
        <taxon>Bacteroidota</taxon>
        <taxon>Flavobacteriia</taxon>
        <taxon>Flavobacteriales</taxon>
        <taxon>Flavobacteriaceae</taxon>
        <taxon>Aequorivita</taxon>
    </lineage>
</organism>
<dbReference type="CDD" id="cd11010">
    <property type="entry name" value="S1-P1_nuclease"/>
    <property type="match status" value="1"/>
</dbReference>
<keyword evidence="9" id="KW-1185">Reference proteome</keyword>
<sequence length="258" mass="29883">MKKYIILLLICICASGLTAAEDWGKTGHRVVGEIAEDYLSKKAEKEISKLLNGHSLAFVANYGDDIKSDRQYDSYRPWHYVNFPFGVKYENHPKSEEGDIIQGIEKCIAILKNESSTQAEKIFYLKMLVHFMGDLHQPLHIGLADDKGGNDFQVRWFSDGTNLHTVWDYKMIDFYDMSYTELAQNTDVLSKQQITNIKKGTLLDWMYESRALCENIYQNTESGEKLGYEYMYKYMDTLRFQLQKGGIRLAEILNEIFS</sequence>
<evidence type="ECO:0000313" key="8">
    <source>
        <dbReference type="EMBL" id="KJJ37271.1"/>
    </source>
</evidence>
<accession>A0ABR5DER7</accession>
<evidence type="ECO:0000256" key="7">
    <source>
        <dbReference type="SAM" id="SignalP"/>
    </source>
</evidence>
<proteinExistence type="predicted"/>
<keyword evidence="2" id="KW-0479">Metal-binding</keyword>
<evidence type="ECO:0000256" key="5">
    <source>
        <dbReference type="ARBA" id="ARBA00023157"/>
    </source>
</evidence>
<evidence type="ECO:0000313" key="9">
    <source>
        <dbReference type="Proteomes" id="UP000033497"/>
    </source>
</evidence>
<dbReference type="EMBL" id="JSVU01000018">
    <property type="protein sequence ID" value="KJJ37271.1"/>
    <property type="molecule type" value="Genomic_DNA"/>
</dbReference>
<dbReference type="Gene3D" id="1.10.575.10">
    <property type="entry name" value="P1 Nuclease"/>
    <property type="match status" value="1"/>
</dbReference>
<evidence type="ECO:0000256" key="2">
    <source>
        <dbReference type="ARBA" id="ARBA00022723"/>
    </source>
</evidence>
<dbReference type="Proteomes" id="UP000033497">
    <property type="component" value="Unassembled WGS sequence"/>
</dbReference>
<dbReference type="SUPFAM" id="SSF48537">
    <property type="entry name" value="Phospholipase C/P1 nuclease"/>
    <property type="match status" value="1"/>
</dbReference>
<evidence type="ECO:0000256" key="4">
    <source>
        <dbReference type="ARBA" id="ARBA00022801"/>
    </source>
</evidence>
<dbReference type="InterPro" id="IPR003154">
    <property type="entry name" value="S1/P1nuclease"/>
</dbReference>
<evidence type="ECO:0000256" key="1">
    <source>
        <dbReference type="ARBA" id="ARBA00022722"/>
    </source>
</evidence>
<dbReference type="RefSeq" id="WP_045081795.1">
    <property type="nucleotide sequence ID" value="NZ_JSVU01000018.1"/>
</dbReference>
<keyword evidence="3" id="KW-0255">Endonuclease</keyword>
<keyword evidence="5" id="KW-1015">Disulfide bond</keyword>
<keyword evidence="6" id="KW-0325">Glycoprotein</keyword>
<dbReference type="PANTHER" id="PTHR33146:SF26">
    <property type="entry name" value="ENDONUCLEASE 4"/>
    <property type="match status" value="1"/>
</dbReference>